<dbReference type="Proteomes" id="UP000648257">
    <property type="component" value="Unassembled WGS sequence"/>
</dbReference>
<dbReference type="RefSeq" id="WP_186921798.1">
    <property type="nucleotide sequence ID" value="NZ_JACOFW010000004.1"/>
</dbReference>
<evidence type="ECO:0000313" key="2">
    <source>
        <dbReference type="Proteomes" id="UP000648257"/>
    </source>
</evidence>
<name>A0ABR6X1B6_9BURK</name>
<gene>
    <name evidence="1" type="ORF">H8K52_04995</name>
</gene>
<organism evidence="1 2">
    <name type="scientific">Undibacterium seohonense</name>
    <dbReference type="NCBI Taxonomy" id="1344950"/>
    <lineage>
        <taxon>Bacteria</taxon>
        <taxon>Pseudomonadati</taxon>
        <taxon>Pseudomonadota</taxon>
        <taxon>Betaproteobacteria</taxon>
        <taxon>Burkholderiales</taxon>
        <taxon>Oxalobacteraceae</taxon>
        <taxon>Undibacterium</taxon>
    </lineage>
</organism>
<dbReference type="Gene3D" id="1.20.58.220">
    <property type="entry name" value="Phosphate transport system protein phou homolog 2, domain 2"/>
    <property type="match status" value="1"/>
</dbReference>
<reference evidence="1 2" key="1">
    <citation type="submission" date="2020-08" db="EMBL/GenBank/DDBJ databases">
        <title>Novel species isolated from subtropical streams in China.</title>
        <authorList>
            <person name="Lu H."/>
        </authorList>
    </citation>
    <scope>NUCLEOTIDE SEQUENCE [LARGE SCALE GENOMIC DNA]</scope>
    <source>
        <strain evidence="1 2">KACC 16656</strain>
    </source>
</reference>
<comment type="caution">
    <text evidence="1">The sequence shown here is derived from an EMBL/GenBank/DDBJ whole genome shotgun (WGS) entry which is preliminary data.</text>
</comment>
<keyword evidence="2" id="KW-1185">Reference proteome</keyword>
<accession>A0ABR6X1B6</accession>
<dbReference type="InterPro" id="IPR038078">
    <property type="entry name" value="PhoU-like_sf"/>
</dbReference>
<protein>
    <submittedName>
        <fullName evidence="1">DUF47 family protein</fullName>
    </submittedName>
</protein>
<evidence type="ECO:0000313" key="1">
    <source>
        <dbReference type="EMBL" id="MBC3806702.1"/>
    </source>
</evidence>
<proteinExistence type="predicted"/>
<dbReference type="EMBL" id="JACOFW010000004">
    <property type="protein sequence ID" value="MBC3806702.1"/>
    <property type="molecule type" value="Genomic_DNA"/>
</dbReference>
<sequence>MLKDKVVASLGQKSLLMPTWIKAALAANDRLKLYLSILQSAEQHAHSPSAPNMDWSRELAKLGLHEEKWLQGVVKSAYFDDDSLVFPEQPQLLLALSEDINVMARPMCDESSEQLNTLLERREYWLNQIKQNAESEGISSAFLRSLTHGDRKAGDSFHLFVMDLHKELNSLSSEIATETIDGAHVWQIDSADQTYIKAFMRGLHRTAPLKFSHPGLDTAVTRDGDRLLIQNDIGTNDVHVLVIEVLPESIQLTYSDLHKGRFNFFKQLLEDIGFSWHVFEPKTSDGLNAGKPYHLGNATLNGDREVLLAGLEALAAQIVFVIDWNRARKRLEKFIAKSQVQELLRHAAKEQFGHMGWLMAGGEQLIYKAMQDVDNEAFRVGDRLDDVLGESAASNYLAELLRMASVMLQQKQPQALIADEARILLARILRNRTFEFDLLAEHAAYCHALAFSLCDTFDAGNRIPLEQMQQQVNRAKKWERQADHQLMEARVRAERQERWGPVLGILDKADDIADALEEAMFTYSLSLVPPLTGLPAPVLDYARQLANTTLAAIQDQIKAIEIARHLSDNANDLDSDQFLQTIWRMLRAERICDDLSRQARVEIIRHLHASAASLMIANELVNALEKASDHLLAAGYALRQLVLTKTGVK</sequence>